<reference evidence="2" key="1">
    <citation type="journal article" date="2014" name="Science">
        <title>Plant genetics. Early allopolyploid evolution in the post-Neolithic Brassica napus oilseed genome.</title>
        <authorList>
            <person name="Chalhoub B."/>
            <person name="Denoeud F."/>
            <person name="Liu S."/>
            <person name="Parkin I.A."/>
            <person name="Tang H."/>
            <person name="Wang X."/>
            <person name="Chiquet J."/>
            <person name="Belcram H."/>
            <person name="Tong C."/>
            <person name="Samans B."/>
            <person name="Correa M."/>
            <person name="Da Silva C."/>
            <person name="Just J."/>
            <person name="Falentin C."/>
            <person name="Koh C.S."/>
            <person name="Le Clainche I."/>
            <person name="Bernard M."/>
            <person name="Bento P."/>
            <person name="Noel B."/>
            <person name="Labadie K."/>
            <person name="Alberti A."/>
            <person name="Charles M."/>
            <person name="Arnaud D."/>
            <person name="Guo H."/>
            <person name="Daviaud C."/>
            <person name="Alamery S."/>
            <person name="Jabbari K."/>
            <person name="Zhao M."/>
            <person name="Edger P.P."/>
            <person name="Chelaifa H."/>
            <person name="Tack D."/>
            <person name="Lassalle G."/>
            <person name="Mestiri I."/>
            <person name="Schnel N."/>
            <person name="Le Paslier M.C."/>
            <person name="Fan G."/>
            <person name="Renault V."/>
            <person name="Bayer P.E."/>
            <person name="Golicz A.A."/>
            <person name="Manoli S."/>
            <person name="Lee T.H."/>
            <person name="Thi V.H."/>
            <person name="Chalabi S."/>
            <person name="Hu Q."/>
            <person name="Fan C."/>
            <person name="Tollenaere R."/>
            <person name="Lu Y."/>
            <person name="Battail C."/>
            <person name="Shen J."/>
            <person name="Sidebottom C.H."/>
            <person name="Wang X."/>
            <person name="Canaguier A."/>
            <person name="Chauveau A."/>
            <person name="Berard A."/>
            <person name="Deniot G."/>
            <person name="Guan M."/>
            <person name="Liu Z."/>
            <person name="Sun F."/>
            <person name="Lim Y.P."/>
            <person name="Lyons E."/>
            <person name="Town C.D."/>
            <person name="Bancroft I."/>
            <person name="Wang X."/>
            <person name="Meng J."/>
            <person name="Ma J."/>
            <person name="Pires J.C."/>
            <person name="King G.J."/>
            <person name="Brunel D."/>
            <person name="Delourme R."/>
            <person name="Renard M."/>
            <person name="Aury J.M."/>
            <person name="Adams K.L."/>
            <person name="Batley J."/>
            <person name="Snowdon R.J."/>
            <person name="Tost J."/>
            <person name="Edwards D."/>
            <person name="Zhou Y."/>
            <person name="Hua W."/>
            <person name="Sharpe A.G."/>
            <person name="Paterson A.H."/>
            <person name="Guan C."/>
            <person name="Wincker P."/>
        </authorList>
    </citation>
    <scope>NUCLEOTIDE SEQUENCE [LARGE SCALE GENOMIC DNA]</scope>
</reference>
<sequence>MNLEASRCRGCWARAYEVAAVKQRMRLTPRRKLGHGNRGRQSQLYHRRSTGAAEEMTGGVEVAEKMKTLK</sequence>
<dbReference type="PaxDb" id="3708-A0A078JX40"/>
<evidence type="ECO:0000256" key="1">
    <source>
        <dbReference type="SAM" id="MobiDB-lite"/>
    </source>
</evidence>
<accession>A0A078JX40</accession>
<proteinExistence type="predicted"/>
<protein>
    <submittedName>
        <fullName evidence="2">BnaUnng03620D protein</fullName>
    </submittedName>
</protein>
<organism evidence="2">
    <name type="scientific">Brassica napus</name>
    <name type="common">Rape</name>
    <dbReference type="NCBI Taxonomy" id="3708"/>
    <lineage>
        <taxon>Eukaryota</taxon>
        <taxon>Viridiplantae</taxon>
        <taxon>Streptophyta</taxon>
        <taxon>Embryophyta</taxon>
        <taxon>Tracheophyta</taxon>
        <taxon>Spermatophyta</taxon>
        <taxon>Magnoliopsida</taxon>
        <taxon>eudicotyledons</taxon>
        <taxon>Gunneridae</taxon>
        <taxon>Pentapetalae</taxon>
        <taxon>rosids</taxon>
        <taxon>malvids</taxon>
        <taxon>Brassicales</taxon>
        <taxon>Brassicaceae</taxon>
        <taxon>Brassiceae</taxon>
        <taxon>Brassica</taxon>
    </lineage>
</organism>
<dbReference type="Gramene" id="CDY70071">
    <property type="protein sequence ID" value="CDY70071"/>
    <property type="gene ID" value="GSBRNA2T00096263001"/>
</dbReference>
<name>A0A078JX40_BRANA</name>
<feature type="region of interest" description="Disordered" evidence="1">
    <location>
        <begin position="28"/>
        <end position="56"/>
    </location>
</feature>
<reference evidence="2" key="2">
    <citation type="submission" date="2014-06" db="EMBL/GenBank/DDBJ databases">
        <authorList>
            <person name="Genoscope - CEA"/>
        </authorList>
    </citation>
    <scope>NUCLEOTIDE SEQUENCE</scope>
</reference>
<dbReference type="AlphaFoldDB" id="A0A078JX40"/>
<dbReference type="EMBL" id="LK041078">
    <property type="protein sequence ID" value="CDY70071.1"/>
    <property type="molecule type" value="Genomic_DNA"/>
</dbReference>
<evidence type="ECO:0000313" key="2">
    <source>
        <dbReference type="EMBL" id="CDY70071.1"/>
    </source>
</evidence>
<gene>
    <name evidence="2" type="primary">BnaUnng03620D</name>
    <name evidence="2" type="ORF">GSBRNA2T00096263001</name>
</gene>
<feature type="compositionally biased region" description="Basic residues" evidence="1">
    <location>
        <begin position="28"/>
        <end position="38"/>
    </location>
</feature>